<feature type="transmembrane region" description="Helical" evidence="8">
    <location>
        <begin position="168"/>
        <end position="191"/>
    </location>
</feature>
<keyword evidence="4 8" id="KW-0812">Transmembrane</keyword>
<feature type="transmembrane region" description="Helical" evidence="8">
    <location>
        <begin position="274"/>
        <end position="297"/>
    </location>
</feature>
<feature type="transmembrane region" description="Helical" evidence="8">
    <location>
        <begin position="318"/>
        <end position="338"/>
    </location>
</feature>
<feature type="transmembrane region" description="Helical" evidence="8">
    <location>
        <begin position="104"/>
        <end position="121"/>
    </location>
</feature>
<keyword evidence="6 8" id="KW-0472">Membrane</keyword>
<feature type="transmembrane region" description="Helical" evidence="8">
    <location>
        <begin position="203"/>
        <end position="222"/>
    </location>
</feature>
<dbReference type="Pfam" id="PF00083">
    <property type="entry name" value="Sugar_tr"/>
    <property type="match status" value="1"/>
</dbReference>
<dbReference type="InterPro" id="IPR005828">
    <property type="entry name" value="MFS_sugar_transport-like"/>
</dbReference>
<evidence type="ECO:0000256" key="3">
    <source>
        <dbReference type="ARBA" id="ARBA00022475"/>
    </source>
</evidence>
<dbReference type="PANTHER" id="PTHR43045:SF1">
    <property type="entry name" value="SHIKIMATE TRANSPORTER"/>
    <property type="match status" value="1"/>
</dbReference>
<evidence type="ECO:0000313" key="11">
    <source>
        <dbReference type="Proteomes" id="UP000318509"/>
    </source>
</evidence>
<dbReference type="GO" id="GO:0005886">
    <property type="term" value="C:plasma membrane"/>
    <property type="evidence" value="ECO:0007669"/>
    <property type="project" value="UniProtKB-SubCell"/>
</dbReference>
<evidence type="ECO:0000256" key="1">
    <source>
        <dbReference type="ARBA" id="ARBA00004651"/>
    </source>
</evidence>
<protein>
    <submittedName>
        <fullName evidence="10">MHS family MFS transporter</fullName>
    </submittedName>
</protein>
<feature type="domain" description="Major facilitator superfamily (MFS) profile" evidence="9">
    <location>
        <begin position="30"/>
        <end position="437"/>
    </location>
</feature>
<evidence type="ECO:0000313" key="10">
    <source>
        <dbReference type="EMBL" id="TMI91043.1"/>
    </source>
</evidence>
<dbReference type="Pfam" id="PF07690">
    <property type="entry name" value="MFS_1"/>
    <property type="match status" value="1"/>
</dbReference>
<evidence type="ECO:0000256" key="5">
    <source>
        <dbReference type="ARBA" id="ARBA00022989"/>
    </source>
</evidence>
<feature type="transmembrane region" description="Helical" evidence="8">
    <location>
        <begin position="127"/>
        <end position="147"/>
    </location>
</feature>
<feature type="transmembrane region" description="Helical" evidence="8">
    <location>
        <begin position="26"/>
        <end position="51"/>
    </location>
</feature>
<gene>
    <name evidence="10" type="ORF">E6H00_04985</name>
</gene>
<dbReference type="EMBL" id="VBAK01000105">
    <property type="protein sequence ID" value="TMI91043.1"/>
    <property type="molecule type" value="Genomic_DNA"/>
</dbReference>
<keyword evidence="5 8" id="KW-1133">Transmembrane helix</keyword>
<accession>A0A537K5J4</accession>
<keyword evidence="3" id="KW-1003">Cell membrane</keyword>
<dbReference type="AlphaFoldDB" id="A0A537K5J4"/>
<dbReference type="Proteomes" id="UP000318509">
    <property type="component" value="Unassembled WGS sequence"/>
</dbReference>
<feature type="transmembrane region" description="Helical" evidence="8">
    <location>
        <begin position="385"/>
        <end position="406"/>
    </location>
</feature>
<feature type="transmembrane region" description="Helical" evidence="8">
    <location>
        <begin position="71"/>
        <end position="92"/>
    </location>
</feature>
<evidence type="ECO:0000256" key="7">
    <source>
        <dbReference type="SAM" id="MobiDB-lite"/>
    </source>
</evidence>
<dbReference type="GO" id="GO:0022857">
    <property type="term" value="F:transmembrane transporter activity"/>
    <property type="evidence" value="ECO:0007669"/>
    <property type="project" value="InterPro"/>
</dbReference>
<dbReference type="InterPro" id="IPR020846">
    <property type="entry name" value="MFS_dom"/>
</dbReference>
<comment type="subcellular location">
    <subcellularLocation>
        <location evidence="1">Cell membrane</location>
        <topology evidence="1">Multi-pass membrane protein</topology>
    </subcellularLocation>
</comment>
<evidence type="ECO:0000259" key="9">
    <source>
        <dbReference type="PROSITE" id="PS50850"/>
    </source>
</evidence>
<evidence type="ECO:0000256" key="6">
    <source>
        <dbReference type="ARBA" id="ARBA00023136"/>
    </source>
</evidence>
<reference evidence="10 11" key="1">
    <citation type="journal article" date="2019" name="Nat. Microbiol.">
        <title>Mediterranean grassland soil C-N compound turnover is dependent on rainfall and depth, and is mediated by genomically divergent microorganisms.</title>
        <authorList>
            <person name="Diamond S."/>
            <person name="Andeer P.F."/>
            <person name="Li Z."/>
            <person name="Crits-Christoph A."/>
            <person name="Burstein D."/>
            <person name="Anantharaman K."/>
            <person name="Lane K.R."/>
            <person name="Thomas B.C."/>
            <person name="Pan C."/>
            <person name="Northen T.R."/>
            <person name="Banfield J.F."/>
        </authorList>
    </citation>
    <scope>NUCLEOTIDE SEQUENCE [LARGE SCALE GENOMIC DNA]</scope>
    <source>
        <strain evidence="10">NP_3</strain>
    </source>
</reference>
<dbReference type="InterPro" id="IPR036259">
    <property type="entry name" value="MFS_trans_sf"/>
</dbReference>
<keyword evidence="2" id="KW-0813">Transport</keyword>
<dbReference type="PANTHER" id="PTHR43045">
    <property type="entry name" value="SHIKIMATE TRANSPORTER"/>
    <property type="match status" value="1"/>
</dbReference>
<feature type="compositionally biased region" description="Gly residues" evidence="7">
    <location>
        <begin position="474"/>
        <end position="485"/>
    </location>
</feature>
<proteinExistence type="predicted"/>
<dbReference type="PROSITE" id="PS50850">
    <property type="entry name" value="MFS"/>
    <property type="match status" value="1"/>
</dbReference>
<dbReference type="InterPro" id="IPR011701">
    <property type="entry name" value="MFS"/>
</dbReference>
<evidence type="ECO:0000256" key="8">
    <source>
        <dbReference type="SAM" id="Phobius"/>
    </source>
</evidence>
<evidence type="ECO:0000256" key="2">
    <source>
        <dbReference type="ARBA" id="ARBA00022448"/>
    </source>
</evidence>
<dbReference type="Gene3D" id="1.20.1250.20">
    <property type="entry name" value="MFS general substrate transporter like domains"/>
    <property type="match status" value="1"/>
</dbReference>
<feature type="transmembrane region" description="Helical" evidence="8">
    <location>
        <begin position="243"/>
        <end position="262"/>
    </location>
</feature>
<organism evidence="10 11">
    <name type="scientific">Candidatus Segetimicrobium genomatis</name>
    <dbReference type="NCBI Taxonomy" id="2569760"/>
    <lineage>
        <taxon>Bacteria</taxon>
        <taxon>Bacillati</taxon>
        <taxon>Candidatus Sysuimicrobiota</taxon>
        <taxon>Candidatus Sysuimicrobiia</taxon>
        <taxon>Candidatus Sysuimicrobiales</taxon>
        <taxon>Candidatus Segetimicrobiaceae</taxon>
        <taxon>Candidatus Segetimicrobium</taxon>
    </lineage>
</organism>
<feature type="region of interest" description="Disordered" evidence="7">
    <location>
        <begin position="443"/>
        <end position="485"/>
    </location>
</feature>
<comment type="caution">
    <text evidence="10">The sequence shown here is derived from an EMBL/GenBank/DDBJ whole genome shotgun (WGS) entry which is preliminary data.</text>
</comment>
<evidence type="ECO:0000256" key="4">
    <source>
        <dbReference type="ARBA" id="ARBA00022692"/>
    </source>
</evidence>
<sequence>MKSDRQAMFGGTSDGPPAHEAVTSRVLALLAFSATAGVLVEFYDFFIYGYAAASAFPAVFFPGLPATEALVFSYLAFGAGFPARVLGAFIFGHYGDTVGRKYSFVINILVVGLVTFATGILPGYATLGIAAPVLLVVLRIVQGIGLGGEFGGASSLLAEFGAQRKVRAFWVSLANLGIPLGAMAASGVLLVFSRTFATTGWRIAMMLSAVIVIPALLARYRLAESPLFERIRHAEQTARTPSLAVFKRYSAPIVLLALVSAFQQMDGYVSGTYIISFMRFAGIPLGVTAVIILLSRIGDVLGVVLSGPFADLFRRRTVAYAAIGLTTLLSYPFALAIIHKNIPLVMLLQFLITFFGIGLMHGLAPILTSESFPTRFRYSGTGLSYNFSAILGGMIAPPVLAGLIGSDVIGRWYYVPVVYVIYCAAAMTGVRFVRETRDLRIDDLDEQEGRPPGDPRGSRDGLVPPVVSPRAVGQSGGPLGGTRGG</sequence>
<dbReference type="SUPFAM" id="SSF103473">
    <property type="entry name" value="MFS general substrate transporter"/>
    <property type="match status" value="1"/>
</dbReference>
<name>A0A537K5J4_9BACT</name>
<feature type="compositionally biased region" description="Basic and acidic residues" evidence="7">
    <location>
        <begin position="443"/>
        <end position="459"/>
    </location>
</feature>
<feature type="transmembrane region" description="Helical" evidence="8">
    <location>
        <begin position="412"/>
        <end position="433"/>
    </location>
</feature>
<feature type="transmembrane region" description="Helical" evidence="8">
    <location>
        <begin position="344"/>
        <end position="364"/>
    </location>
</feature>